<evidence type="ECO:0000256" key="2">
    <source>
        <dbReference type="SAM" id="MobiDB-lite"/>
    </source>
</evidence>
<dbReference type="InterPro" id="IPR001878">
    <property type="entry name" value="Znf_CCHC"/>
</dbReference>
<comment type="caution">
    <text evidence="4">The sequence shown here is derived from an EMBL/GenBank/DDBJ whole genome shotgun (WGS) entry which is preliminary data.</text>
</comment>
<dbReference type="PANTHER" id="PTHR31286:SF167">
    <property type="entry name" value="OS09G0268800 PROTEIN"/>
    <property type="match status" value="1"/>
</dbReference>
<evidence type="ECO:0000313" key="5">
    <source>
        <dbReference type="Proteomes" id="UP001396334"/>
    </source>
</evidence>
<name>A0ABR2U9Q5_9ROSI</name>
<dbReference type="InterPro" id="IPR040256">
    <property type="entry name" value="At4g02000-like"/>
</dbReference>
<evidence type="ECO:0000259" key="3">
    <source>
        <dbReference type="PROSITE" id="PS50158"/>
    </source>
</evidence>
<keyword evidence="5" id="KW-1185">Reference proteome</keyword>
<feature type="compositionally biased region" description="Basic and acidic residues" evidence="2">
    <location>
        <begin position="562"/>
        <end position="576"/>
    </location>
</feature>
<evidence type="ECO:0000256" key="1">
    <source>
        <dbReference type="PROSITE-ProRule" id="PRU00047"/>
    </source>
</evidence>
<keyword evidence="1" id="KW-0862">Zinc</keyword>
<feature type="compositionally biased region" description="Basic and acidic residues" evidence="2">
    <location>
        <begin position="532"/>
        <end position="541"/>
    </location>
</feature>
<dbReference type="PANTHER" id="PTHR31286">
    <property type="entry name" value="GLYCINE-RICH CELL WALL STRUCTURAL PROTEIN 1.8-LIKE"/>
    <property type="match status" value="1"/>
</dbReference>
<feature type="domain" description="CCHC-type" evidence="3">
    <location>
        <begin position="208"/>
        <end position="223"/>
    </location>
</feature>
<gene>
    <name evidence="4" type="ORF">V6N11_052206</name>
</gene>
<dbReference type="PROSITE" id="PS50158">
    <property type="entry name" value="ZF_CCHC"/>
    <property type="match status" value="1"/>
</dbReference>
<proteinExistence type="predicted"/>
<evidence type="ECO:0000313" key="4">
    <source>
        <dbReference type="EMBL" id="KAK9046314.1"/>
    </source>
</evidence>
<reference evidence="4 5" key="1">
    <citation type="journal article" date="2024" name="G3 (Bethesda)">
        <title>Genome assembly of Hibiscus sabdariffa L. provides insights into metabolisms of medicinal natural products.</title>
        <authorList>
            <person name="Kim T."/>
        </authorList>
    </citation>
    <scope>NUCLEOTIDE SEQUENCE [LARGE SCALE GENOMIC DNA]</scope>
    <source>
        <strain evidence="4">TK-2024</strain>
        <tissue evidence="4">Old leaves</tissue>
    </source>
</reference>
<dbReference type="Proteomes" id="UP001396334">
    <property type="component" value="Unassembled WGS sequence"/>
</dbReference>
<feature type="region of interest" description="Disordered" evidence="2">
    <location>
        <begin position="480"/>
        <end position="590"/>
    </location>
</feature>
<keyword evidence="1" id="KW-0863">Zinc-finger</keyword>
<keyword evidence="1" id="KW-0479">Metal-binding</keyword>
<protein>
    <recommendedName>
        <fullName evidence="3">CCHC-type domain-containing protein</fullName>
    </recommendedName>
</protein>
<accession>A0ABR2U9Q5</accession>
<sequence>MAENIRSLLANLQFTELETMEIADNAGQGISLAGDVRYGLLGKLLSPRLTNGNAVVRTFTNIWEEEQAEVLPLKHGMFLFKFPGEQQRSSILRRSPSLFKGDPLMTIPFDPSLSLNDHDFSKILYWVRIHELPLNMVTVDIAALIGSRFGKLIVVDTRHNLGNLGEFFRLRVEIVVHNPLLRCVTVGKHADGRTRICPVQFEKLNKFCFNCGRLGHEIDLCPQTRDVNATTTPYGPWMRAPMDTRRPPPYQHKGIVYCEVNTALTTISQQVPSTVPMANPGGGISEKELVELAQIANDLGVNSSMFADPVVVSTEVEACGQKPMQPVLQAGIETGSSSKDNDPSHAGHTDLVIAGVEIGTMAADPILHKNKMVLAVDPDPGSLGKMNSLATSSSILQVQEIEHGTPKVVHTDAGPPVSKGDAQFLASRITNPAVEPTVKLCPAVRHVVESRAAMESNMESRKAVEPAVVSRKAVEPVVERHKAMEPAVEPRNAAQGLKPHKEISWGTTLSDGIIKKGSISHRRRSLPPSESSKCDTDDAARANKRSRQGKHRSSSSSKRSRSGTDLDDAMKNKELGLEMAEAGEQPRPEH</sequence>
<organism evidence="4 5">
    <name type="scientific">Hibiscus sabdariffa</name>
    <name type="common">roselle</name>
    <dbReference type="NCBI Taxonomy" id="183260"/>
    <lineage>
        <taxon>Eukaryota</taxon>
        <taxon>Viridiplantae</taxon>
        <taxon>Streptophyta</taxon>
        <taxon>Embryophyta</taxon>
        <taxon>Tracheophyta</taxon>
        <taxon>Spermatophyta</taxon>
        <taxon>Magnoliopsida</taxon>
        <taxon>eudicotyledons</taxon>
        <taxon>Gunneridae</taxon>
        <taxon>Pentapetalae</taxon>
        <taxon>rosids</taxon>
        <taxon>malvids</taxon>
        <taxon>Malvales</taxon>
        <taxon>Malvaceae</taxon>
        <taxon>Malvoideae</taxon>
        <taxon>Hibiscus</taxon>
    </lineage>
</organism>
<feature type="compositionally biased region" description="Basic residues" evidence="2">
    <location>
        <begin position="542"/>
        <end position="561"/>
    </location>
</feature>
<dbReference type="EMBL" id="JBBPBN010000001">
    <property type="protein sequence ID" value="KAK9046314.1"/>
    <property type="molecule type" value="Genomic_DNA"/>
</dbReference>